<dbReference type="Proteomes" id="UP001597083">
    <property type="component" value="Unassembled WGS sequence"/>
</dbReference>
<dbReference type="EMBL" id="JBHTIR010001082">
    <property type="protein sequence ID" value="MFD0852121.1"/>
    <property type="molecule type" value="Genomic_DNA"/>
</dbReference>
<protein>
    <submittedName>
        <fullName evidence="1">Uncharacterized protein</fullName>
    </submittedName>
</protein>
<organism evidence="1 2">
    <name type="scientific">Actinomadura adrarensis</name>
    <dbReference type="NCBI Taxonomy" id="1819600"/>
    <lineage>
        <taxon>Bacteria</taxon>
        <taxon>Bacillati</taxon>
        <taxon>Actinomycetota</taxon>
        <taxon>Actinomycetes</taxon>
        <taxon>Streptosporangiales</taxon>
        <taxon>Thermomonosporaceae</taxon>
        <taxon>Actinomadura</taxon>
    </lineage>
</organism>
<evidence type="ECO:0000313" key="2">
    <source>
        <dbReference type="Proteomes" id="UP001597083"/>
    </source>
</evidence>
<sequence length="68" mass="7194">MLKARLIEAIDVIESGTQPFLLAVSTLATGALDAGTLVERVAELEGLGIAPARSTPRRRCYASAPQRT</sequence>
<name>A0ABW3CEV0_9ACTN</name>
<keyword evidence="2" id="KW-1185">Reference proteome</keyword>
<gene>
    <name evidence="1" type="ORF">ACFQ07_07810</name>
</gene>
<reference evidence="2" key="1">
    <citation type="journal article" date="2019" name="Int. J. Syst. Evol. Microbiol.">
        <title>The Global Catalogue of Microorganisms (GCM) 10K type strain sequencing project: providing services to taxonomists for standard genome sequencing and annotation.</title>
        <authorList>
            <consortium name="The Broad Institute Genomics Platform"/>
            <consortium name="The Broad Institute Genome Sequencing Center for Infectious Disease"/>
            <person name="Wu L."/>
            <person name="Ma J."/>
        </authorList>
    </citation>
    <scope>NUCLEOTIDE SEQUENCE [LARGE SCALE GENOMIC DNA]</scope>
    <source>
        <strain evidence="2">JCM 31696</strain>
    </source>
</reference>
<proteinExistence type="predicted"/>
<accession>A0ABW3CEV0</accession>
<comment type="caution">
    <text evidence="1">The sequence shown here is derived from an EMBL/GenBank/DDBJ whole genome shotgun (WGS) entry which is preliminary data.</text>
</comment>
<evidence type="ECO:0000313" key="1">
    <source>
        <dbReference type="EMBL" id="MFD0852121.1"/>
    </source>
</evidence>
<feature type="non-terminal residue" evidence="1">
    <location>
        <position position="68"/>
    </location>
</feature>